<protein>
    <recommendedName>
        <fullName evidence="1">F-box associated beta-propeller type 1 domain-containing protein</fullName>
    </recommendedName>
</protein>
<dbReference type="InterPro" id="IPR036047">
    <property type="entry name" value="F-box-like_dom_sf"/>
</dbReference>
<name>A0A6D2HBS2_9BRAS</name>
<dbReference type="Proteomes" id="UP000467841">
    <property type="component" value="Unassembled WGS sequence"/>
</dbReference>
<sequence length="382" mass="43393">MAGTSGKRVKQVSEDEAIPSGIITDVLSRLPVQAIRSYRTVSKNWHDSMTNKFFARMQFARSSVNPSYFVCPVMAEKMKVYSMNPESFNLRYLNTIDPQKRSQHDFMYTIASFNGLLCCINLLTEEDTEEDDDIDLQIWIVNPCMGETLLLPQGTPPSFGFVPNVGVAYVGSEYKVFRIFCAGKEMAGYRFECEVYSSSSGSWRNIGTVPCVPMGILVPFKSRHVFVAGKIYWLSCLDAPGKVLSVDWEGRFDVIPLPKYDPNLRYEDSLTEVSHLLNLRGCLALFVQHVEYMDIWTWKEDIEPSGDWVLEYVDYAPIGDFDLVFAVTSLKNHILCLTDNHWCCYDVDTGKWNKKRVKKPLSNPSVFPFTESVLPCDGSVTL</sequence>
<dbReference type="InterPro" id="IPR006527">
    <property type="entry name" value="F-box-assoc_dom_typ1"/>
</dbReference>
<dbReference type="PANTHER" id="PTHR31672">
    <property type="entry name" value="BNACNNG10540D PROTEIN"/>
    <property type="match status" value="1"/>
</dbReference>
<dbReference type="EMBL" id="CACVBM020000033">
    <property type="protein sequence ID" value="CAA7013259.1"/>
    <property type="molecule type" value="Genomic_DNA"/>
</dbReference>
<evidence type="ECO:0000313" key="2">
    <source>
        <dbReference type="EMBL" id="CAA7013259.1"/>
    </source>
</evidence>
<reference evidence="2" key="1">
    <citation type="submission" date="2020-01" db="EMBL/GenBank/DDBJ databases">
        <authorList>
            <person name="Mishra B."/>
        </authorList>
    </citation>
    <scope>NUCLEOTIDE SEQUENCE [LARGE SCALE GENOMIC DNA]</scope>
</reference>
<dbReference type="InterPro" id="IPR050796">
    <property type="entry name" value="SCF_F-box_component"/>
</dbReference>
<evidence type="ECO:0000259" key="1">
    <source>
        <dbReference type="Pfam" id="PF07734"/>
    </source>
</evidence>
<dbReference type="OrthoDB" id="1057022at2759"/>
<comment type="caution">
    <text evidence="2">The sequence shown here is derived from an EMBL/GenBank/DDBJ whole genome shotgun (WGS) entry which is preliminary data.</text>
</comment>
<dbReference type="PANTHER" id="PTHR31672:SF13">
    <property type="entry name" value="F-BOX PROTEIN CPR30-LIKE"/>
    <property type="match status" value="1"/>
</dbReference>
<gene>
    <name evidence="2" type="ORF">MERR_LOCUS493</name>
</gene>
<dbReference type="AlphaFoldDB" id="A0A6D2HBS2"/>
<keyword evidence="3" id="KW-1185">Reference proteome</keyword>
<dbReference type="InterPro" id="IPR017451">
    <property type="entry name" value="F-box-assoc_interact_dom"/>
</dbReference>
<evidence type="ECO:0000313" key="3">
    <source>
        <dbReference type="Proteomes" id="UP000467841"/>
    </source>
</evidence>
<feature type="domain" description="F-box associated beta-propeller type 1" evidence="1">
    <location>
        <begin position="73"/>
        <end position="306"/>
    </location>
</feature>
<proteinExistence type="predicted"/>
<dbReference type="SUPFAM" id="SSF81383">
    <property type="entry name" value="F-box domain"/>
    <property type="match status" value="1"/>
</dbReference>
<organism evidence="2 3">
    <name type="scientific">Microthlaspi erraticum</name>
    <dbReference type="NCBI Taxonomy" id="1685480"/>
    <lineage>
        <taxon>Eukaryota</taxon>
        <taxon>Viridiplantae</taxon>
        <taxon>Streptophyta</taxon>
        <taxon>Embryophyta</taxon>
        <taxon>Tracheophyta</taxon>
        <taxon>Spermatophyta</taxon>
        <taxon>Magnoliopsida</taxon>
        <taxon>eudicotyledons</taxon>
        <taxon>Gunneridae</taxon>
        <taxon>Pentapetalae</taxon>
        <taxon>rosids</taxon>
        <taxon>malvids</taxon>
        <taxon>Brassicales</taxon>
        <taxon>Brassicaceae</taxon>
        <taxon>Coluteocarpeae</taxon>
        <taxon>Microthlaspi</taxon>
    </lineage>
</organism>
<accession>A0A6D2HBS2</accession>
<dbReference type="NCBIfam" id="TIGR01640">
    <property type="entry name" value="F_box_assoc_1"/>
    <property type="match status" value="1"/>
</dbReference>
<dbReference type="Pfam" id="PF07734">
    <property type="entry name" value="FBA_1"/>
    <property type="match status" value="1"/>
</dbReference>